<evidence type="ECO:0000313" key="1">
    <source>
        <dbReference type="EMBL" id="KKN62951.1"/>
    </source>
</evidence>
<accession>A0A0F9UP17</accession>
<sequence>MTKEMTYQEKRFYDNAVTAVLEDAHKHREMRPAMSTLLEEIAEAILASRGKHDDPLELEIVQIGGICINILWQLYSKHISHVNNIGTKSHSWGK</sequence>
<reference evidence="1" key="1">
    <citation type="journal article" date="2015" name="Nature">
        <title>Complex archaea that bridge the gap between prokaryotes and eukaryotes.</title>
        <authorList>
            <person name="Spang A."/>
            <person name="Saw J.H."/>
            <person name="Jorgensen S.L."/>
            <person name="Zaremba-Niedzwiedzka K."/>
            <person name="Martijn J."/>
            <person name="Lind A.E."/>
            <person name="van Eijk R."/>
            <person name="Schleper C."/>
            <person name="Guy L."/>
            <person name="Ettema T.J."/>
        </authorList>
    </citation>
    <scope>NUCLEOTIDE SEQUENCE</scope>
</reference>
<name>A0A0F9UP17_9ZZZZ</name>
<organism evidence="1">
    <name type="scientific">marine sediment metagenome</name>
    <dbReference type="NCBI Taxonomy" id="412755"/>
    <lineage>
        <taxon>unclassified sequences</taxon>
        <taxon>metagenomes</taxon>
        <taxon>ecological metagenomes</taxon>
    </lineage>
</organism>
<comment type="caution">
    <text evidence="1">The sequence shown here is derived from an EMBL/GenBank/DDBJ whole genome shotgun (WGS) entry which is preliminary data.</text>
</comment>
<proteinExistence type="predicted"/>
<gene>
    <name evidence="1" type="ORF">LCGC14_0506610</name>
</gene>
<dbReference type="EMBL" id="LAZR01000606">
    <property type="protein sequence ID" value="KKN62951.1"/>
    <property type="molecule type" value="Genomic_DNA"/>
</dbReference>
<dbReference type="AlphaFoldDB" id="A0A0F9UP17"/>
<protein>
    <submittedName>
        <fullName evidence="1">Uncharacterized protein</fullName>
    </submittedName>
</protein>